<dbReference type="CDD" id="cd00291">
    <property type="entry name" value="SirA_YedF_YeeD"/>
    <property type="match status" value="1"/>
</dbReference>
<organism evidence="3 4">
    <name type="scientific">Candidatus Kinetoplastidibacterium kentomonadis</name>
    <dbReference type="NCBI Taxonomy" id="1576550"/>
    <lineage>
        <taxon>Bacteria</taxon>
        <taxon>Pseudomonadati</taxon>
        <taxon>Pseudomonadota</taxon>
        <taxon>Betaproteobacteria</taxon>
        <taxon>Candidatus Kinetoplastidibacterium</taxon>
    </lineage>
</organism>
<evidence type="ECO:0000256" key="1">
    <source>
        <dbReference type="ARBA" id="ARBA00008984"/>
    </source>
</evidence>
<dbReference type="Proteomes" id="UP000266796">
    <property type="component" value="Chromosome"/>
</dbReference>
<dbReference type="EMBL" id="CP025628">
    <property type="protein sequence ID" value="AWD32501.1"/>
    <property type="molecule type" value="Genomic_DNA"/>
</dbReference>
<dbReference type="SUPFAM" id="SSF64307">
    <property type="entry name" value="SirA-like"/>
    <property type="match status" value="1"/>
</dbReference>
<proteinExistence type="inferred from homology"/>
<dbReference type="RefSeq" id="WP_108673908.1">
    <property type="nucleotide sequence ID" value="NZ_CP025628.1"/>
</dbReference>
<dbReference type="Pfam" id="PF01206">
    <property type="entry name" value="TusA"/>
    <property type="match status" value="1"/>
</dbReference>
<dbReference type="GO" id="GO:0016740">
    <property type="term" value="F:transferase activity"/>
    <property type="evidence" value="ECO:0007669"/>
    <property type="project" value="UniProtKB-KW"/>
</dbReference>
<sequence>MKELKINIDEVYDLNVNIKIDTSKLVCPLPLLKTKKALSEMKSGEIISVITTDENSLKDFRFFCEKTGHILLKQEKISNKYVQIIKKK</sequence>
<dbReference type="Gene3D" id="3.30.110.40">
    <property type="entry name" value="TusA-like domain"/>
    <property type="match status" value="1"/>
</dbReference>
<dbReference type="InterPro" id="IPR036868">
    <property type="entry name" value="TusA-like_sf"/>
</dbReference>
<comment type="similarity">
    <text evidence="1">Belongs to the sulfur carrier protein TusA family.</text>
</comment>
<dbReference type="KEGG" id="kso:CKSOR_00384"/>
<dbReference type="PANTHER" id="PTHR33279:SF6">
    <property type="entry name" value="SULFUR CARRIER PROTEIN YEDF-RELATED"/>
    <property type="match status" value="1"/>
</dbReference>
<dbReference type="PANTHER" id="PTHR33279">
    <property type="entry name" value="SULFUR CARRIER PROTEIN YEDF-RELATED"/>
    <property type="match status" value="1"/>
</dbReference>
<reference evidence="3 4" key="1">
    <citation type="journal article" date="2018" name="Parasitology">
        <title>The reduced genome of Candidatus Kinetoplastibacterium sorsogonicusi, the endosymbiont of Kentomonas sorsogonicus (Trypanosomatidae): loss of the haem-synthesis pathway.</title>
        <authorList>
            <person name="Silva F.M."/>
            <person name="Kostygov A.Y."/>
            <person name="Spodareva V.V."/>
            <person name="Butenko A."/>
            <person name="Tossou R."/>
            <person name="Lukes J."/>
            <person name="Yurchenko V."/>
            <person name="Alves J.M.P."/>
        </authorList>
    </citation>
    <scope>NUCLEOTIDE SEQUENCE [LARGE SCALE GENOMIC DNA]</scope>
    <source>
        <strain evidence="3 4">MF-08</strain>
    </source>
</reference>
<feature type="domain" description="UPF0033" evidence="2">
    <location>
        <begin position="18"/>
        <end position="87"/>
    </location>
</feature>
<dbReference type="AlphaFoldDB" id="A0A3Q8EY78"/>
<dbReference type="OrthoDB" id="9797551at2"/>
<keyword evidence="3" id="KW-0808">Transferase</keyword>
<evidence type="ECO:0000313" key="4">
    <source>
        <dbReference type="Proteomes" id="UP000266796"/>
    </source>
</evidence>
<gene>
    <name evidence="3" type="primary">tusA</name>
    <name evidence="3" type="ORF">CKSOR_00384</name>
</gene>
<dbReference type="EC" id="2.8.1.-" evidence="3"/>
<evidence type="ECO:0000313" key="3">
    <source>
        <dbReference type="EMBL" id="AWD32501.1"/>
    </source>
</evidence>
<dbReference type="InterPro" id="IPR001455">
    <property type="entry name" value="TusA-like"/>
</dbReference>
<protein>
    <submittedName>
        <fullName evidence="3">Sulfurtransferase TusA</fullName>
        <ecNumber evidence="3">2.8.1.-</ecNumber>
    </submittedName>
</protein>
<evidence type="ECO:0000259" key="2">
    <source>
        <dbReference type="Pfam" id="PF01206"/>
    </source>
</evidence>
<name>A0A3Q8EY78_9PROT</name>
<accession>A0A3Q8EY78</accession>
<keyword evidence="4" id="KW-1185">Reference proteome</keyword>